<dbReference type="GO" id="GO:0015929">
    <property type="term" value="F:hexosaminidase activity"/>
    <property type="evidence" value="ECO:0007669"/>
    <property type="project" value="UniProtKB-ARBA"/>
</dbReference>
<keyword evidence="1 3" id="KW-0378">Hydrolase</keyword>
<keyword evidence="2 3" id="KW-0326">Glycosidase</keyword>
<dbReference type="InterPro" id="IPR017853">
    <property type="entry name" value="GH"/>
</dbReference>
<dbReference type="Gene3D" id="3.20.20.80">
    <property type="entry name" value="Glycosidases"/>
    <property type="match status" value="1"/>
</dbReference>
<dbReference type="InterPro" id="IPR011496">
    <property type="entry name" value="O-GlcNAcase_cat"/>
</dbReference>
<protein>
    <recommendedName>
        <fullName evidence="4">GH84 domain-containing protein</fullName>
    </recommendedName>
</protein>
<comment type="similarity">
    <text evidence="3">Belongs to the glycosyl hydrolase 84 family.</text>
</comment>
<evidence type="ECO:0000256" key="2">
    <source>
        <dbReference type="ARBA" id="ARBA00023295"/>
    </source>
</evidence>
<evidence type="ECO:0000256" key="1">
    <source>
        <dbReference type="ARBA" id="ARBA00022801"/>
    </source>
</evidence>
<dbReference type="GO" id="GO:1901135">
    <property type="term" value="P:carbohydrate derivative metabolic process"/>
    <property type="evidence" value="ECO:0007669"/>
    <property type="project" value="UniProtKB-ARBA"/>
</dbReference>
<dbReference type="SUPFAM" id="SSF51445">
    <property type="entry name" value="(Trans)glycosidases"/>
    <property type="match status" value="1"/>
</dbReference>
<dbReference type="PANTHER" id="PTHR13170">
    <property type="entry name" value="O-GLCNACASE"/>
    <property type="match status" value="1"/>
</dbReference>
<evidence type="ECO:0000313" key="5">
    <source>
        <dbReference type="EMBL" id="KPL12722.1"/>
    </source>
</evidence>
<organism evidence="5 6">
    <name type="scientific">candidate division WOR_3 bacterium SM1_77</name>
    <dbReference type="NCBI Taxonomy" id="1703778"/>
    <lineage>
        <taxon>Bacteria</taxon>
        <taxon>Bacteria division WOR-3</taxon>
    </lineage>
</organism>
<evidence type="ECO:0000256" key="3">
    <source>
        <dbReference type="PROSITE-ProRule" id="PRU01353"/>
    </source>
</evidence>
<dbReference type="EMBL" id="LJVE01000139">
    <property type="protein sequence ID" value="KPL12722.1"/>
    <property type="molecule type" value="Genomic_DNA"/>
</dbReference>
<feature type="active site" description="Proton donor" evidence="3">
    <location>
        <position position="112"/>
    </location>
</feature>
<dbReference type="AlphaFoldDB" id="A0A0S8JTF3"/>
<accession>A0A0S8JTF3</accession>
<name>A0A0S8JTF3_UNCW3</name>
<dbReference type="InterPro" id="IPR051822">
    <property type="entry name" value="Glycosyl_Hydrolase_84"/>
</dbReference>
<evidence type="ECO:0000259" key="4">
    <source>
        <dbReference type="PROSITE" id="PS52009"/>
    </source>
</evidence>
<comment type="caution">
    <text evidence="5">The sequence shown here is derived from an EMBL/GenBank/DDBJ whole genome shotgun (WGS) entry which is preliminary data.</text>
</comment>
<dbReference type="PANTHER" id="PTHR13170:SF16">
    <property type="entry name" value="PROTEIN O-GLCNACASE"/>
    <property type="match status" value="1"/>
</dbReference>
<evidence type="ECO:0000313" key="6">
    <source>
        <dbReference type="Proteomes" id="UP000050975"/>
    </source>
</evidence>
<reference evidence="5 6" key="1">
    <citation type="journal article" date="2015" name="Microbiome">
        <title>Genomic resolution of linkages in carbon, nitrogen, and sulfur cycling among widespread estuary sediment bacteria.</title>
        <authorList>
            <person name="Baker B.J."/>
            <person name="Lazar C.S."/>
            <person name="Teske A.P."/>
            <person name="Dick G.J."/>
        </authorList>
    </citation>
    <scope>NUCLEOTIDE SEQUENCE [LARGE SCALE GENOMIC DNA]</scope>
    <source>
        <strain evidence="5">SM1_77</strain>
    </source>
</reference>
<feature type="domain" description="GH84" evidence="4">
    <location>
        <begin position="3"/>
        <end position="263"/>
    </location>
</feature>
<sequence length="286" mass="33466">MDRIFGIVEGFYRRPYTFDQRLDLIDFLSALGLNTYIYGPKADPYHRKHWRKPYTQKKLMEFEKLNEISKKKNIKFVYALSPVYRPELSDVLEKIAAMKAIGIAHFSIFFDDIRVRLDTDSAERQLRLVNGLYEHLGSEFSNPSLSFCPTQYHGFKETPYIESIAAHLHPEIDIFWTGKKVVSPEITEDDVDRITQLLNRRVLIWDNIFANDYIPGKILRFPYRNRTPTIINKIKGILINPMNNYLQSKPLIYTAAEYFKDPENYDPVKAWQNATVNHKCGSPHSP</sequence>
<proteinExistence type="inferred from homology"/>
<gene>
    <name evidence="5" type="ORF">AMJ74_06300</name>
</gene>
<dbReference type="Pfam" id="PF07555">
    <property type="entry name" value="NAGidase"/>
    <property type="match status" value="1"/>
</dbReference>
<dbReference type="PROSITE" id="PS52009">
    <property type="entry name" value="GH84"/>
    <property type="match status" value="1"/>
</dbReference>
<dbReference type="Proteomes" id="UP000050975">
    <property type="component" value="Unassembled WGS sequence"/>
</dbReference>